<dbReference type="RefSeq" id="XP_071932825.1">
    <property type="nucleotide sequence ID" value="XM_072076724.1"/>
</dbReference>
<dbReference type="InterPro" id="IPR036163">
    <property type="entry name" value="HMA_dom_sf"/>
</dbReference>
<feature type="transmembrane region" description="Helical" evidence="3">
    <location>
        <begin position="285"/>
        <end position="305"/>
    </location>
</feature>
<comment type="subcellular location">
    <subcellularLocation>
        <location evidence="1">Membrane</location>
        <topology evidence="1">Peripheral membrane protein</topology>
    </subcellularLocation>
</comment>
<evidence type="ECO:0000256" key="2">
    <source>
        <dbReference type="SAM" id="MobiDB-lite"/>
    </source>
</evidence>
<keyword evidence="3" id="KW-0472">Membrane</keyword>
<dbReference type="PANTHER" id="PTHR46413:SF34">
    <property type="entry name" value="HEAVY METAL-ASSOCIATED ISOPRENYLATED PLANT PROTEIN 3-LIKE"/>
    <property type="match status" value="1"/>
</dbReference>
<feature type="region of interest" description="Disordered" evidence="2">
    <location>
        <begin position="107"/>
        <end position="155"/>
    </location>
</feature>
<evidence type="ECO:0000256" key="3">
    <source>
        <dbReference type="SAM" id="Phobius"/>
    </source>
</evidence>
<dbReference type="Gene3D" id="3.30.70.100">
    <property type="match status" value="2"/>
</dbReference>
<feature type="region of interest" description="Disordered" evidence="2">
    <location>
        <begin position="1"/>
        <end position="43"/>
    </location>
</feature>
<reference evidence="6" key="2">
    <citation type="submission" date="2025-08" db="UniProtKB">
        <authorList>
            <consortium name="RefSeq"/>
        </authorList>
    </citation>
    <scope>IDENTIFICATION</scope>
    <source>
        <tissue evidence="6">Leaves</tissue>
    </source>
</reference>
<dbReference type="PANTHER" id="PTHR46413">
    <property type="entry name" value="HEAVY METAL-ASSOCIATED ISOPRENYLATED PLANT PROTEIN 6"/>
    <property type="match status" value="1"/>
</dbReference>
<keyword evidence="5" id="KW-1185">Reference proteome</keyword>
<dbReference type="Proteomes" id="UP001652660">
    <property type="component" value="Chromosome 1c"/>
</dbReference>
<dbReference type="InterPro" id="IPR044594">
    <property type="entry name" value="HIPP01/3/5/6"/>
</dbReference>
<feature type="compositionally biased region" description="Basic and acidic residues" evidence="2">
    <location>
        <begin position="8"/>
        <end position="40"/>
    </location>
</feature>
<name>A0ABM4WM00_COFAR</name>
<accession>A0ABM4WM00</accession>
<dbReference type="PROSITE" id="PS50846">
    <property type="entry name" value="HMA_2"/>
    <property type="match status" value="2"/>
</dbReference>
<dbReference type="GeneID" id="113727347"/>
<dbReference type="SUPFAM" id="SSF55008">
    <property type="entry name" value="HMA, heavy metal-associated domain"/>
    <property type="match status" value="2"/>
</dbReference>
<reference evidence="5" key="1">
    <citation type="journal article" date="2025" name="Foods">
        <title>Unveiling the Microbial Signatures of Arabica Coffee Cherries: Insights into Ripeness Specific Diversity, Functional Traits, and Implications for Quality and Safety.</title>
        <authorList>
            <consortium name="RefSeq"/>
            <person name="Tenea G.N."/>
            <person name="Cifuentes V."/>
            <person name="Reyes P."/>
            <person name="Cevallos-Vallejos M."/>
        </authorList>
    </citation>
    <scope>NUCLEOTIDE SEQUENCE [LARGE SCALE GENOMIC DNA]</scope>
</reference>
<dbReference type="Pfam" id="PF00403">
    <property type="entry name" value="HMA"/>
    <property type="match status" value="2"/>
</dbReference>
<dbReference type="InterPro" id="IPR006121">
    <property type="entry name" value="HMA_dom"/>
</dbReference>
<gene>
    <name evidence="6" type="primary">LOC113727347</name>
</gene>
<proteinExistence type="predicted"/>
<dbReference type="CDD" id="cd00371">
    <property type="entry name" value="HMA"/>
    <property type="match status" value="2"/>
</dbReference>
<evidence type="ECO:0000313" key="5">
    <source>
        <dbReference type="Proteomes" id="UP001652660"/>
    </source>
</evidence>
<feature type="region of interest" description="Disordered" evidence="2">
    <location>
        <begin position="223"/>
        <end position="276"/>
    </location>
</feature>
<protein>
    <submittedName>
        <fullName evidence="6">Heavy metal-associated isoprenylated plant protein 3-like isoform X1</fullName>
    </submittedName>
</protein>
<feature type="compositionally biased region" description="Gly residues" evidence="2">
    <location>
        <begin position="238"/>
        <end position="256"/>
    </location>
</feature>
<evidence type="ECO:0000259" key="4">
    <source>
        <dbReference type="PROSITE" id="PS50846"/>
    </source>
</evidence>
<keyword evidence="3" id="KW-0812">Transmembrane</keyword>
<organism evidence="5 6">
    <name type="scientific">Coffea arabica</name>
    <name type="common">Arabian coffee</name>
    <dbReference type="NCBI Taxonomy" id="13443"/>
    <lineage>
        <taxon>Eukaryota</taxon>
        <taxon>Viridiplantae</taxon>
        <taxon>Streptophyta</taxon>
        <taxon>Embryophyta</taxon>
        <taxon>Tracheophyta</taxon>
        <taxon>Spermatophyta</taxon>
        <taxon>Magnoliopsida</taxon>
        <taxon>eudicotyledons</taxon>
        <taxon>Gunneridae</taxon>
        <taxon>Pentapetalae</taxon>
        <taxon>asterids</taxon>
        <taxon>lamiids</taxon>
        <taxon>Gentianales</taxon>
        <taxon>Rubiaceae</taxon>
        <taxon>Ixoroideae</taxon>
        <taxon>Gardenieae complex</taxon>
        <taxon>Bertiereae - Coffeeae clade</taxon>
        <taxon>Coffeeae</taxon>
        <taxon>Coffea</taxon>
    </lineage>
</organism>
<feature type="compositionally biased region" description="Basic and acidic residues" evidence="2">
    <location>
        <begin position="223"/>
        <end position="237"/>
    </location>
</feature>
<keyword evidence="3" id="KW-1133">Transmembrane helix</keyword>
<evidence type="ECO:0000256" key="1">
    <source>
        <dbReference type="ARBA" id="ARBA00004170"/>
    </source>
</evidence>
<feature type="domain" description="HMA" evidence="4">
    <location>
        <begin position="46"/>
        <end position="109"/>
    </location>
</feature>
<feature type="domain" description="HMA" evidence="4">
    <location>
        <begin position="160"/>
        <end position="224"/>
    </location>
</feature>
<sequence>MSKKKNKKVSDEGQKKKEDDKEENQQQKGGEDGGAAKKDNNNGNGGNAVVLKIDLHCDGCVTKIVKCIRGFEGVEAVKVDSGSGKITVSGKVDPLKLREKLEDKTHKKVELLSPVPKKDKAKNDDAGDGKEEKKKDSKEKKPKDNSKNKKDEKNSKELPVTTAVLKVPLHCQGCIERIHKIVSKTKGYQEMKVDRQKDLVTVKGAMDMKDVVENLKKHLKRDVEIVPAKKEDKKEKSGGGGGEGKPAGGEGGGGEQMEGSKKQLQQQQQIPNGPLGLSKKSFRPVILFSFSVTAIIIKLVGSSIFGKRQLSDWSGLLSYEEYLCGW</sequence>
<evidence type="ECO:0000313" key="6">
    <source>
        <dbReference type="RefSeq" id="XP_071932825.1"/>
    </source>
</evidence>